<dbReference type="AlphaFoldDB" id="A0A1Y0I5U9"/>
<proteinExistence type="predicted"/>
<dbReference type="RefSeq" id="WP_087460924.1">
    <property type="nucleotide sequence ID" value="NZ_CP021425.1"/>
</dbReference>
<gene>
    <name evidence="1" type="ORF">OLMES_1794</name>
</gene>
<evidence type="ECO:0000313" key="1">
    <source>
        <dbReference type="EMBL" id="ARU55868.1"/>
    </source>
</evidence>
<dbReference type="OrthoDB" id="189103at2"/>
<dbReference type="Proteomes" id="UP000196027">
    <property type="component" value="Chromosome"/>
</dbReference>
<dbReference type="KEGG" id="ome:OLMES_1794"/>
<sequence>MKEYIYVGSNELLDLVKKIPKGQVVFDGASVAKWINETDQELNADDEIIATFVVNTFGQLVIADRQSEHVVCAGGENVLSAGEITFHVGKNSVVVTEITNQSTGYCPDIVSWDAAEAALNLAGLKHPEGFTRKFVFRKCEKCGELNIVKEAWYVCVFCDTDLPGEWNIS</sequence>
<organism evidence="1 2">
    <name type="scientific">Oleiphilus messinensis</name>
    <dbReference type="NCBI Taxonomy" id="141451"/>
    <lineage>
        <taxon>Bacteria</taxon>
        <taxon>Pseudomonadati</taxon>
        <taxon>Pseudomonadota</taxon>
        <taxon>Gammaproteobacteria</taxon>
        <taxon>Oceanospirillales</taxon>
        <taxon>Oleiphilaceae</taxon>
        <taxon>Oleiphilus</taxon>
    </lineage>
</organism>
<evidence type="ECO:0000313" key="2">
    <source>
        <dbReference type="Proteomes" id="UP000196027"/>
    </source>
</evidence>
<reference evidence="1 2" key="1">
    <citation type="submission" date="2017-05" db="EMBL/GenBank/DDBJ databases">
        <title>Genomic insights into alkan degradation activity of Oleiphilus messinensis.</title>
        <authorList>
            <person name="Kozyavkin S.A."/>
            <person name="Slesarev A.I."/>
            <person name="Golyshin P.N."/>
            <person name="Korzhenkov A."/>
            <person name="Golyshina O.N."/>
            <person name="Toshchakov S.V."/>
        </authorList>
    </citation>
    <scope>NUCLEOTIDE SEQUENCE [LARGE SCALE GENOMIC DNA]</scope>
    <source>
        <strain evidence="1 2">ME102</strain>
    </source>
</reference>
<keyword evidence="2" id="KW-1185">Reference proteome</keyword>
<protein>
    <submittedName>
        <fullName evidence="1">Uncharacterized protein</fullName>
    </submittedName>
</protein>
<dbReference type="EMBL" id="CP021425">
    <property type="protein sequence ID" value="ARU55868.1"/>
    <property type="molecule type" value="Genomic_DNA"/>
</dbReference>
<name>A0A1Y0I5U9_9GAMM</name>
<accession>A0A1Y0I5U9</accession>